<proteinExistence type="predicted"/>
<accession>A0AA39CG32</accession>
<dbReference type="PANTHER" id="PTHR39697:SF1">
    <property type="entry name" value="RICIN B LECTIN DOMAIN-CONTAINING PROTEIN"/>
    <property type="match status" value="1"/>
</dbReference>
<keyword evidence="2" id="KW-1185">Reference proteome</keyword>
<reference evidence="1" key="1">
    <citation type="submission" date="2022-10" db="EMBL/GenBank/DDBJ databases">
        <title>Culturing micro-colonial fungi from biological soil crusts in the Mojave desert and describing Neophaeococcomyces mojavensis, and introducing the new genera and species Taxawa tesnikishii.</title>
        <authorList>
            <person name="Kurbessoian T."/>
            <person name="Stajich J.E."/>
        </authorList>
    </citation>
    <scope>NUCLEOTIDE SEQUENCE</scope>
    <source>
        <strain evidence="1">TK_41</strain>
    </source>
</reference>
<sequence length="160" mass="17568">MDLKRITSKVASEAGGSTACTALTPPSTICPDPDDRSPACTTNATLSSSVPWPNSTYIIRCATTGDVLTFYNGQLSLSPLGGRGAIHWACIDTKGWLGFRNLVTGRYLGYDGHKHGKLRCSTEKHPLWERFCVRLRPNGGYVLLVTHYEKLWPVGTKVER</sequence>
<dbReference type="PANTHER" id="PTHR39697">
    <property type="entry name" value="RICIN B LECTIN DOMAIN-CONTAINING PROTEIN-RELATED"/>
    <property type="match status" value="1"/>
</dbReference>
<dbReference type="EMBL" id="JAPDRK010000013">
    <property type="protein sequence ID" value="KAJ9606817.1"/>
    <property type="molecule type" value="Genomic_DNA"/>
</dbReference>
<dbReference type="Proteomes" id="UP001172673">
    <property type="component" value="Unassembled WGS sequence"/>
</dbReference>
<evidence type="ECO:0000313" key="2">
    <source>
        <dbReference type="Proteomes" id="UP001172673"/>
    </source>
</evidence>
<evidence type="ECO:0000313" key="1">
    <source>
        <dbReference type="EMBL" id="KAJ9606817.1"/>
    </source>
</evidence>
<dbReference type="AlphaFoldDB" id="A0AA39CG32"/>
<gene>
    <name evidence="1" type="ORF">H2200_008827</name>
</gene>
<protein>
    <submittedName>
        <fullName evidence="1">Uncharacterized protein</fullName>
    </submittedName>
</protein>
<comment type="caution">
    <text evidence="1">The sequence shown here is derived from an EMBL/GenBank/DDBJ whole genome shotgun (WGS) entry which is preliminary data.</text>
</comment>
<name>A0AA39CG32_9EURO</name>
<organism evidence="1 2">
    <name type="scientific">Cladophialophora chaetospira</name>
    <dbReference type="NCBI Taxonomy" id="386627"/>
    <lineage>
        <taxon>Eukaryota</taxon>
        <taxon>Fungi</taxon>
        <taxon>Dikarya</taxon>
        <taxon>Ascomycota</taxon>
        <taxon>Pezizomycotina</taxon>
        <taxon>Eurotiomycetes</taxon>
        <taxon>Chaetothyriomycetidae</taxon>
        <taxon>Chaetothyriales</taxon>
        <taxon>Herpotrichiellaceae</taxon>
        <taxon>Cladophialophora</taxon>
    </lineage>
</organism>